<dbReference type="SUPFAM" id="SSF56300">
    <property type="entry name" value="Metallo-dependent phosphatases"/>
    <property type="match status" value="1"/>
</dbReference>
<protein>
    <submittedName>
        <fullName evidence="8">UDP-2,3-diacylglucosamine pyrophosphatase LpxH</fullName>
    </submittedName>
</protein>
<dbReference type="EMBL" id="DF968182">
    <property type="protein sequence ID" value="GAP43540.1"/>
    <property type="molecule type" value="Genomic_DNA"/>
</dbReference>
<evidence type="ECO:0000256" key="3">
    <source>
        <dbReference type="ARBA" id="ARBA00022723"/>
    </source>
</evidence>
<keyword evidence="4" id="KW-0378">Hydrolase</keyword>
<sequence>MKIYFASDFHLGIPDHDSSLIREKLLVQWLELIRKDASEIFLMGDIFDFWFEYHTVIPKGFARLFGKLAEITDQGIPVYLFRGNHDIWAFDYFEKELGISLQREAVIREWNGKRFFLSHGDGLGPGDSGYKFLKKVFEFRPNQWLFNWLHPDIGTRMALYFSRKSRYANELRDQKEIRESGKIDVSKERLYAFASDYLKSDPDIDYFIFGHRHIAVDLPLGGKSRFINLGDWVNNFTYAVFDGRELSLMTFRDGVPAALTPAD</sequence>
<proteinExistence type="predicted"/>
<dbReference type="PANTHER" id="PTHR34990">
    <property type="entry name" value="UDP-2,3-DIACYLGLUCOSAMINE HYDROLASE-RELATED"/>
    <property type="match status" value="1"/>
</dbReference>
<dbReference type="Pfam" id="PF00149">
    <property type="entry name" value="Metallophos"/>
    <property type="match status" value="1"/>
</dbReference>
<dbReference type="InterPro" id="IPR004843">
    <property type="entry name" value="Calcineurin-like_PHP"/>
</dbReference>
<dbReference type="AlphaFoldDB" id="A0A0S7C1D7"/>
<evidence type="ECO:0000256" key="4">
    <source>
        <dbReference type="ARBA" id="ARBA00022801"/>
    </source>
</evidence>
<dbReference type="Gene3D" id="3.60.21.10">
    <property type="match status" value="1"/>
</dbReference>
<keyword evidence="6" id="KW-0464">Manganese</keyword>
<evidence type="ECO:0000256" key="6">
    <source>
        <dbReference type="ARBA" id="ARBA00023211"/>
    </source>
</evidence>
<keyword evidence="9" id="KW-1185">Reference proteome</keyword>
<evidence type="ECO:0000256" key="2">
    <source>
        <dbReference type="ARBA" id="ARBA00022519"/>
    </source>
</evidence>
<gene>
    <name evidence="8" type="ORF">TBC1_111696</name>
</gene>
<accession>A0A0S7C1D7</accession>
<dbReference type="Proteomes" id="UP000053091">
    <property type="component" value="Unassembled WGS sequence"/>
</dbReference>
<evidence type="ECO:0000256" key="1">
    <source>
        <dbReference type="ARBA" id="ARBA00022475"/>
    </source>
</evidence>
<dbReference type="GO" id="GO:0046872">
    <property type="term" value="F:metal ion binding"/>
    <property type="evidence" value="ECO:0007669"/>
    <property type="project" value="UniProtKB-KW"/>
</dbReference>
<keyword evidence="2" id="KW-0997">Cell inner membrane</keyword>
<dbReference type="GO" id="GO:0008758">
    <property type="term" value="F:UDP-2,3-diacylglucosamine hydrolase activity"/>
    <property type="evidence" value="ECO:0007669"/>
    <property type="project" value="TreeGrafter"/>
</dbReference>
<dbReference type="PATRIC" id="fig|1678841.3.peg.1888"/>
<dbReference type="PANTHER" id="PTHR34990:SF1">
    <property type="entry name" value="UDP-2,3-DIACYLGLUCOSAMINE HYDROLASE"/>
    <property type="match status" value="1"/>
</dbReference>
<dbReference type="GO" id="GO:0016020">
    <property type="term" value="C:membrane"/>
    <property type="evidence" value="ECO:0007669"/>
    <property type="project" value="GOC"/>
</dbReference>
<dbReference type="InterPro" id="IPR029052">
    <property type="entry name" value="Metallo-depent_PP-like"/>
</dbReference>
<keyword evidence="1" id="KW-1003">Cell membrane</keyword>
<keyword evidence="3" id="KW-0479">Metal-binding</keyword>
<evidence type="ECO:0000313" key="9">
    <source>
        <dbReference type="Proteomes" id="UP000053091"/>
    </source>
</evidence>
<evidence type="ECO:0000259" key="7">
    <source>
        <dbReference type="Pfam" id="PF00149"/>
    </source>
</evidence>
<dbReference type="InterPro" id="IPR043461">
    <property type="entry name" value="LpxH-like"/>
</dbReference>
<evidence type="ECO:0000313" key="8">
    <source>
        <dbReference type="EMBL" id="GAP43540.1"/>
    </source>
</evidence>
<evidence type="ECO:0000256" key="5">
    <source>
        <dbReference type="ARBA" id="ARBA00023136"/>
    </source>
</evidence>
<dbReference type="GO" id="GO:0009245">
    <property type="term" value="P:lipid A biosynthetic process"/>
    <property type="evidence" value="ECO:0007669"/>
    <property type="project" value="TreeGrafter"/>
</dbReference>
<dbReference type="RefSeq" id="WP_062040807.1">
    <property type="nucleotide sequence ID" value="NZ_DF968182.1"/>
</dbReference>
<dbReference type="CDD" id="cd07398">
    <property type="entry name" value="MPP_YbbF-LpxH"/>
    <property type="match status" value="1"/>
</dbReference>
<dbReference type="OrthoDB" id="9802481at2"/>
<feature type="domain" description="Calcineurin-like phosphoesterase" evidence="7">
    <location>
        <begin position="1"/>
        <end position="214"/>
    </location>
</feature>
<name>A0A0S7C1D7_9BACT</name>
<organism evidence="8">
    <name type="scientific">Lentimicrobium saccharophilum</name>
    <dbReference type="NCBI Taxonomy" id="1678841"/>
    <lineage>
        <taxon>Bacteria</taxon>
        <taxon>Pseudomonadati</taxon>
        <taxon>Bacteroidota</taxon>
        <taxon>Bacteroidia</taxon>
        <taxon>Bacteroidales</taxon>
        <taxon>Lentimicrobiaceae</taxon>
        <taxon>Lentimicrobium</taxon>
    </lineage>
</organism>
<dbReference type="STRING" id="1678841.TBC1_111696"/>
<reference evidence="8" key="1">
    <citation type="journal article" date="2015" name="Genome Announc.">
        <title>Draft Genome Sequence of Bacteroidales Strain TBC1, a Novel Isolate from a Methanogenic Wastewater Treatment System.</title>
        <authorList>
            <person name="Tourlousse D.M."/>
            <person name="Matsuura N."/>
            <person name="Sun L."/>
            <person name="Toyonaga M."/>
            <person name="Kuroda K."/>
            <person name="Ohashi A."/>
            <person name="Cruz R."/>
            <person name="Yamaguchi T."/>
            <person name="Sekiguchi Y."/>
        </authorList>
    </citation>
    <scope>NUCLEOTIDE SEQUENCE [LARGE SCALE GENOMIC DNA]</scope>
    <source>
        <strain evidence="8">TBC1</strain>
    </source>
</reference>
<keyword evidence="5" id="KW-0472">Membrane</keyword>